<gene>
    <name evidence="2" type="ORF">ACFP1L_07015</name>
</gene>
<evidence type="ECO:0000313" key="3">
    <source>
        <dbReference type="Proteomes" id="UP001596171"/>
    </source>
</evidence>
<sequence length="164" mass="16696">MKQFKHQVLGLILLTATGVILTGCRSETSADSTTSSSSTAVATSSGSTTSHSASTTISSSNNSASSQPIQALDASIADEMTQPSSSSTASSQSQTAPATTAANTKSATATTKTTAEKTSVIWGNPKSKIYHVPGQHSDRNPTGNGVHFDSEAAAIAAGYRRSKK</sequence>
<accession>A0ABW1SK51</accession>
<feature type="region of interest" description="Disordered" evidence="1">
    <location>
        <begin position="27"/>
        <end position="149"/>
    </location>
</feature>
<comment type="caution">
    <text evidence="2">The sequence shown here is derived from an EMBL/GenBank/DDBJ whole genome shotgun (WGS) entry which is preliminary data.</text>
</comment>
<dbReference type="InterPro" id="IPR035451">
    <property type="entry name" value="Ada-like_dom_sf"/>
</dbReference>
<keyword evidence="3" id="KW-1185">Reference proteome</keyword>
<name>A0ABW1SK51_9LACO</name>
<evidence type="ECO:0000313" key="2">
    <source>
        <dbReference type="EMBL" id="MFC6201621.1"/>
    </source>
</evidence>
<protein>
    <recommendedName>
        <fullName evidence="4">DNA-entry nuclease</fullName>
    </recommendedName>
</protein>
<reference evidence="3" key="1">
    <citation type="journal article" date="2019" name="Int. J. Syst. Evol. Microbiol.">
        <title>The Global Catalogue of Microorganisms (GCM) 10K type strain sequencing project: providing services to taxonomists for standard genome sequencing and annotation.</title>
        <authorList>
            <consortium name="The Broad Institute Genomics Platform"/>
            <consortium name="The Broad Institute Genome Sequencing Center for Infectious Disease"/>
            <person name="Wu L."/>
            <person name="Ma J."/>
        </authorList>
    </citation>
    <scope>NUCLEOTIDE SEQUENCE [LARGE SCALE GENOMIC DNA]</scope>
    <source>
        <strain evidence="3">CCM 8930</strain>
    </source>
</reference>
<dbReference type="RefSeq" id="WP_137615250.1">
    <property type="nucleotide sequence ID" value="NZ_BJDI01000002.1"/>
</dbReference>
<dbReference type="Proteomes" id="UP001596171">
    <property type="component" value="Unassembled WGS sequence"/>
</dbReference>
<evidence type="ECO:0008006" key="4">
    <source>
        <dbReference type="Google" id="ProtNLM"/>
    </source>
</evidence>
<evidence type="ECO:0000256" key="1">
    <source>
        <dbReference type="SAM" id="MobiDB-lite"/>
    </source>
</evidence>
<organism evidence="2 3">
    <name type="scientific">Lactiplantibacillus nangangensis</name>
    <dbReference type="NCBI Taxonomy" id="2559917"/>
    <lineage>
        <taxon>Bacteria</taxon>
        <taxon>Bacillati</taxon>
        <taxon>Bacillota</taxon>
        <taxon>Bacilli</taxon>
        <taxon>Lactobacillales</taxon>
        <taxon>Lactobacillaceae</taxon>
        <taxon>Lactiplantibacillus</taxon>
    </lineage>
</organism>
<dbReference type="Gene3D" id="3.40.10.10">
    <property type="entry name" value="DNA Methylphosphotriester Repair Domain"/>
    <property type="match status" value="1"/>
</dbReference>
<dbReference type="SUPFAM" id="SSF57884">
    <property type="entry name" value="Ada DNA repair protein, N-terminal domain (N-Ada 10)"/>
    <property type="match status" value="1"/>
</dbReference>
<dbReference type="PROSITE" id="PS51257">
    <property type="entry name" value="PROKAR_LIPOPROTEIN"/>
    <property type="match status" value="1"/>
</dbReference>
<dbReference type="EMBL" id="JBHSSE010000016">
    <property type="protein sequence ID" value="MFC6201621.1"/>
    <property type="molecule type" value="Genomic_DNA"/>
</dbReference>
<proteinExistence type="predicted"/>
<feature type="compositionally biased region" description="Low complexity" evidence="1">
    <location>
        <begin position="27"/>
        <end position="66"/>
    </location>
</feature>
<feature type="compositionally biased region" description="Low complexity" evidence="1">
    <location>
        <begin position="81"/>
        <end position="119"/>
    </location>
</feature>